<feature type="compositionally biased region" description="Polar residues" evidence="4">
    <location>
        <begin position="73"/>
        <end position="94"/>
    </location>
</feature>
<feature type="compositionally biased region" description="Polar residues" evidence="4">
    <location>
        <begin position="289"/>
        <end position="304"/>
    </location>
</feature>
<feature type="domain" description="DAD" evidence="5">
    <location>
        <begin position="1712"/>
        <end position="1743"/>
    </location>
</feature>
<dbReference type="FunFam" id="6.10.30.50:FF:000001">
    <property type="entry name" value="Cytokinesis sepA protein"/>
    <property type="match status" value="1"/>
</dbReference>
<dbReference type="GeneID" id="59324359"/>
<dbReference type="InterPro" id="IPR042201">
    <property type="entry name" value="FH2_Formin_sf"/>
</dbReference>
<feature type="domain" description="FH2" evidence="7">
    <location>
        <begin position="1268"/>
        <end position="1686"/>
    </location>
</feature>
<dbReference type="KEGG" id="tgb:HG536_0B01010"/>
<dbReference type="InterPro" id="IPR051661">
    <property type="entry name" value="Actin_filament_regulator"/>
</dbReference>
<dbReference type="PROSITE" id="PS51232">
    <property type="entry name" value="GBD_FH3"/>
    <property type="match status" value="1"/>
</dbReference>
<dbReference type="GO" id="GO:0003779">
    <property type="term" value="F:actin binding"/>
    <property type="evidence" value="ECO:0007669"/>
    <property type="project" value="InterPro"/>
</dbReference>
<dbReference type="Gene3D" id="1.10.238.150">
    <property type="entry name" value="Formin, FH3 diaphanous domain"/>
    <property type="match status" value="1"/>
</dbReference>
<dbReference type="RefSeq" id="XP_037137915.1">
    <property type="nucleotide sequence ID" value="XM_037282020.1"/>
</dbReference>
<dbReference type="SMART" id="SM00498">
    <property type="entry name" value="FH2"/>
    <property type="match status" value="1"/>
</dbReference>
<feature type="compositionally biased region" description="Polar residues" evidence="4">
    <location>
        <begin position="29"/>
        <end position="42"/>
    </location>
</feature>
<dbReference type="GO" id="GO:1903475">
    <property type="term" value="P:mitotic actomyosin contractile ring assembly"/>
    <property type="evidence" value="ECO:0007669"/>
    <property type="project" value="UniProtKB-ARBA"/>
</dbReference>
<dbReference type="SMART" id="SM01139">
    <property type="entry name" value="Drf_FH3"/>
    <property type="match status" value="1"/>
</dbReference>
<dbReference type="InterPro" id="IPR014767">
    <property type="entry name" value="DAD_dom"/>
</dbReference>
<feature type="compositionally biased region" description="Polar residues" evidence="4">
    <location>
        <begin position="245"/>
        <end position="266"/>
    </location>
</feature>
<dbReference type="GO" id="GO:0005522">
    <property type="term" value="F:profilin binding"/>
    <property type="evidence" value="ECO:0007669"/>
    <property type="project" value="UniProtKB-ARBA"/>
</dbReference>
<sequence>MPRNSQSKNGGGGGSANSTSSSGLLNNLKRLTNSSGGHNGSQHRIETSDITSPKKVSVPSRVSNATDLRPLNKKSTLNMQNLSQYVNGKSSGESIVSGHSRAPSIHSGTKYTYSRRSSAQLSTLAGGSVLTREPTNQSFTSSSLHSQGSQSNLAKFMTSDGKIKLDMPKDHREIETLFEDMMYKRNILQNLSPEKQQDLMDYDVEKKWLIVKQDLQNELKKVHNNAGGATHASLAFGSIAANSTTHSQSMNHTSPRSSVTYDSSLHASKPSKKNSTSSHGSKPGSKSKLNQLSEKASNGSGSTTAKLNLPPIHYVKKIIADKLTNDDMNDLWVTLRTEQLDWVDAFLEHQGHIAMANVLITSIYKTDPNQPLTAEILEKENSFFKCFRVLSVLSQGLYELSRHSIMTDTIANGLFSVRLATRKMATEIMVCMLERRDKARFEAVLNALDKKFKIGENLHMVHYIKSLPQHFIHFTPDSHFKVIQSWLFAVEHTLEGRGKMGSLVGASEDYKASGGENAILEYSQWIMVFMNHFCNGTDVVNQRILLRSRLENAGGLRIMNKFRLLDYDKLTEQIEDYENRKLDDLNSILETNAQDSNINMEDSVALLRQLTDHCKGTENEKLLNSLIKHLFLSSKRLLEEKEDPTKLSKQLKLMDSLMTNVSVSAVDESSSMNMAIQRLYDSMQTDEVARRAILESRTLTKRLEEIEAERDYLNEKLSKAGNGLIGQLEEELKQRDRILDKNQRVTLQLQSELEELKKKHLLEKHEHEVELRKMLTILNSRPNEEINLSGALGTRMSPGTLDPDKKNSIQKALQDGLRKTEKDFSIDSKRFGITVQPNKRLKMLRLRMEDIEQEARQLEMTNFADHEKKILQAPVQMIKKGDPKIEENITANKLSQLRKALAEIQNESNSISKFNVDERVKELFNNKRLVALQRLRDLEAMYGDYRADSNSEMLFSDPLEANSLDPVENLGLSTLDPKAVEAKLAEIDRVTSELTALKTELQTTDLQAKAKLARSLEKLQSISNVASEVPSEKSLTFEGGSFLEALSQKYATGADRRDSSLQSHHEIDIDKKKNNQRRSFVERMKRQNKINPSIAQLSGGLEKQSELETDSAPESLMKEEKVLECPERENDSNLVGAVKETTSEEEMPAILPPVAPPLPEMMSKSKESELSNSPPAPPPPPAFFNSANKISHILSPPPPPPPPPPPNFIFKSEIQVPPPPPLPSSFTPGSSKSSTPPPPPPPPPIGRAAKIDRSTSSSPLVPESPSPFNSYPRARKKLKQLHWEKLDSTDDSIWSSGKAEKFAGDLYEKGVLADLEKAFAAREIKSLRAKKTDDLDKITFLSRDISQQFGINLHMYSQLPVDEVVRRILKCDKDFLGTPSVIEFLSKPEIIEVTNNQARNFAPYSTDWDGVTSLEDAKPPEKDPAELQRADQIYLQLIYNLQTYWGSRMRALKVVTSYEREYSELMSKLRKVDKAVAAIQQSANLSNVFNVILAVGNYMNDASKQAHGFKLSTLQRLTFIKDSDNNMTFLNYVEKIVRDNYPSFNDFLLDLQPVLDVVKISIEQLVHDCDSFSQSVINVQRSVEIGNLSDSSKFHPLDKVLAKVLPVLSEASKKVELLDEEVKLSLMEFESLMQRYGEDSADKFAKNSFFKKFADFINEYKKAQAQNLKAEEEERLYQKHKKMVEEQQRKAEAKDKSNNDAGEHTSNNAEAEDRREIMDKLLEQLKNAAPAKTDPSSARKRAMIRKKLLSDKDATSNALQFIDNEEDSIIYTPEKNDGKDRRPEEDRPTLTGSPLAKEADESQGDEPIVDRAKALLLGLRGDESPSKRNTTLSGHKEKLRARRRKTNTEISPNESFSFSEGIRETVSSADTDYSNDTNNLNLTPLKEPNHPEKDRDTATSETLL</sequence>
<feature type="region of interest" description="Disordered" evidence="4">
    <location>
        <begin position="1139"/>
        <end position="1271"/>
    </location>
</feature>
<dbReference type="Gene3D" id="1.25.10.10">
    <property type="entry name" value="Leucine-rich Repeat Variant"/>
    <property type="match status" value="1"/>
</dbReference>
<dbReference type="Pfam" id="PF02181">
    <property type="entry name" value="FH2"/>
    <property type="match status" value="1"/>
</dbReference>
<dbReference type="Gene3D" id="1.20.58.2220">
    <property type="entry name" value="Formin, FH2 domain"/>
    <property type="match status" value="1"/>
</dbReference>
<feature type="compositionally biased region" description="Low complexity" evidence="4">
    <location>
        <begin position="1224"/>
        <end position="1234"/>
    </location>
</feature>
<feature type="compositionally biased region" description="Pro residues" evidence="4">
    <location>
        <begin position="1150"/>
        <end position="1159"/>
    </location>
</feature>
<dbReference type="GO" id="GO:0031267">
    <property type="term" value="F:small GTPase binding"/>
    <property type="evidence" value="ECO:0007669"/>
    <property type="project" value="InterPro"/>
</dbReference>
<comment type="similarity">
    <text evidence="2">Belongs to the formin homology family. BNI1 subfamily.</text>
</comment>
<evidence type="ECO:0000259" key="7">
    <source>
        <dbReference type="PROSITE" id="PS51444"/>
    </source>
</evidence>
<evidence type="ECO:0000259" key="6">
    <source>
        <dbReference type="PROSITE" id="PS51232"/>
    </source>
</evidence>
<protein>
    <recommendedName>
        <fullName evidence="10">FH2 domain-containing protein</fullName>
    </recommendedName>
</protein>
<evidence type="ECO:0000256" key="1">
    <source>
        <dbReference type="ARBA" id="ARBA00023054"/>
    </source>
</evidence>
<keyword evidence="1 3" id="KW-0175">Coiled coil</keyword>
<feature type="compositionally biased region" description="Low complexity" evidence="4">
    <location>
        <begin position="16"/>
        <end position="28"/>
    </location>
</feature>
<accession>A0A7G3ZCK4</accession>
<evidence type="ECO:0000259" key="5">
    <source>
        <dbReference type="PROSITE" id="PS51231"/>
    </source>
</evidence>
<dbReference type="GO" id="GO:0005935">
    <property type="term" value="C:cellular bud neck"/>
    <property type="evidence" value="ECO:0007669"/>
    <property type="project" value="UniProtKB-ARBA"/>
</dbReference>
<dbReference type="OrthoDB" id="1104827at2759"/>
<feature type="region of interest" description="Disordered" evidence="4">
    <location>
        <begin position="1"/>
        <end position="113"/>
    </location>
</feature>
<dbReference type="GO" id="GO:0032153">
    <property type="term" value="C:cell division site"/>
    <property type="evidence" value="ECO:0007669"/>
    <property type="project" value="UniProtKB-ARBA"/>
</dbReference>
<evidence type="ECO:0000313" key="8">
    <source>
        <dbReference type="EMBL" id="QLL31240.1"/>
    </source>
</evidence>
<dbReference type="EMBL" id="CP059247">
    <property type="protein sequence ID" value="QLL31240.1"/>
    <property type="molecule type" value="Genomic_DNA"/>
</dbReference>
<dbReference type="PANTHER" id="PTHR47102:SF2">
    <property type="entry name" value="PROTEIN BNI1"/>
    <property type="match status" value="1"/>
</dbReference>
<dbReference type="Pfam" id="PF06367">
    <property type="entry name" value="Drf_FH3"/>
    <property type="match status" value="1"/>
</dbReference>
<dbReference type="GO" id="GO:0045010">
    <property type="term" value="P:actin nucleation"/>
    <property type="evidence" value="ECO:0007669"/>
    <property type="project" value="UniProtKB-ARBA"/>
</dbReference>
<feature type="region of interest" description="Disordered" evidence="4">
    <location>
        <begin position="1769"/>
        <end position="1904"/>
    </location>
</feature>
<evidence type="ECO:0000313" key="9">
    <source>
        <dbReference type="Proteomes" id="UP000515788"/>
    </source>
</evidence>
<feature type="compositionally biased region" description="Low complexity" evidence="4">
    <location>
        <begin position="53"/>
        <end position="63"/>
    </location>
</feature>
<evidence type="ECO:0008006" key="10">
    <source>
        <dbReference type="Google" id="ProtNLM"/>
    </source>
</evidence>
<feature type="compositionally biased region" description="Basic and acidic residues" evidence="4">
    <location>
        <begin position="1774"/>
        <end position="1788"/>
    </location>
</feature>
<dbReference type="GO" id="GO:0051016">
    <property type="term" value="P:barbed-end actin filament capping"/>
    <property type="evidence" value="ECO:0007669"/>
    <property type="project" value="UniProtKB-ARBA"/>
</dbReference>
<dbReference type="SUPFAM" id="SSF48371">
    <property type="entry name" value="ARM repeat"/>
    <property type="match status" value="1"/>
</dbReference>
<dbReference type="GO" id="GO:0070649">
    <property type="term" value="P:formin-nucleated actin cable assembly"/>
    <property type="evidence" value="ECO:0007669"/>
    <property type="project" value="UniProtKB-ARBA"/>
</dbReference>
<feature type="compositionally biased region" description="Polar residues" evidence="4">
    <location>
        <begin position="1865"/>
        <end position="1882"/>
    </location>
</feature>
<dbReference type="Proteomes" id="UP000515788">
    <property type="component" value="Chromosome 2"/>
</dbReference>
<name>A0A7G3ZCK4_9SACH</name>
<evidence type="ECO:0000256" key="4">
    <source>
        <dbReference type="SAM" id="MobiDB-lite"/>
    </source>
</evidence>
<evidence type="ECO:0000256" key="2">
    <source>
        <dbReference type="ARBA" id="ARBA00037935"/>
    </source>
</evidence>
<dbReference type="GO" id="GO:0043332">
    <property type="term" value="C:mating projection tip"/>
    <property type="evidence" value="ECO:0007669"/>
    <property type="project" value="TreeGrafter"/>
</dbReference>
<feature type="compositionally biased region" description="Pro residues" evidence="4">
    <location>
        <begin position="1195"/>
        <end position="1207"/>
    </location>
</feature>
<reference evidence="8 9" key="1">
    <citation type="submission" date="2020-06" db="EMBL/GenBank/DDBJ databases">
        <title>The yeast mating-type switching endonuclease HO is a domesticated member of an unorthodox homing genetic element family.</title>
        <authorList>
            <person name="Coughlan A.Y."/>
            <person name="Lombardi L."/>
            <person name="Braun-Galleani S."/>
            <person name="Martos A.R."/>
            <person name="Galeote V."/>
            <person name="Bigey F."/>
            <person name="Dequin S."/>
            <person name="Byrne K.P."/>
            <person name="Wolfe K.H."/>
        </authorList>
    </citation>
    <scope>NUCLEOTIDE SEQUENCE [LARGE SCALE GENOMIC DNA]</scope>
    <source>
        <strain evidence="8 9">CBS764</strain>
    </source>
</reference>
<keyword evidence="9" id="KW-1185">Reference proteome</keyword>
<dbReference type="GO" id="GO:0032991">
    <property type="term" value="C:protein-containing complex"/>
    <property type="evidence" value="ECO:0007669"/>
    <property type="project" value="UniProtKB-ARBA"/>
</dbReference>
<dbReference type="GO" id="GO:0005934">
    <property type="term" value="C:cellular bud tip"/>
    <property type="evidence" value="ECO:0007669"/>
    <property type="project" value="UniProtKB-ARBA"/>
</dbReference>
<dbReference type="InterPro" id="IPR014768">
    <property type="entry name" value="GBD/FH3_dom"/>
</dbReference>
<dbReference type="InterPro" id="IPR010473">
    <property type="entry name" value="GTPase-bd"/>
</dbReference>
<feature type="compositionally biased region" description="Low complexity" evidence="4">
    <location>
        <begin position="275"/>
        <end position="288"/>
    </location>
</feature>
<dbReference type="GO" id="GO:0071474">
    <property type="term" value="P:cellular hyperosmotic response"/>
    <property type="evidence" value="ECO:0007669"/>
    <property type="project" value="UniProtKB-ARBA"/>
</dbReference>
<dbReference type="SMART" id="SM01140">
    <property type="entry name" value="Drf_GBD"/>
    <property type="match status" value="1"/>
</dbReference>
<feature type="region of interest" description="Disordered" evidence="4">
    <location>
        <begin position="245"/>
        <end position="304"/>
    </location>
</feature>
<dbReference type="InterPro" id="IPR011989">
    <property type="entry name" value="ARM-like"/>
</dbReference>
<dbReference type="FunFam" id="1.20.58.2220:FF:000006">
    <property type="entry name" value="Cytokinesis protein sepA"/>
    <property type="match status" value="1"/>
</dbReference>
<feature type="region of interest" description="Disordered" evidence="4">
    <location>
        <begin position="1054"/>
        <end position="1116"/>
    </location>
</feature>
<feature type="coiled-coil region" evidence="3">
    <location>
        <begin position="689"/>
        <end position="759"/>
    </location>
</feature>
<feature type="region of interest" description="Disordered" evidence="4">
    <location>
        <begin position="1683"/>
        <end position="1714"/>
    </location>
</feature>
<dbReference type="PANTHER" id="PTHR47102">
    <property type="entry name" value="PROTEIN BNI1"/>
    <property type="match status" value="1"/>
</dbReference>
<dbReference type="GO" id="GO:0015629">
    <property type="term" value="C:actin cytoskeleton"/>
    <property type="evidence" value="ECO:0007669"/>
    <property type="project" value="UniProtKB-ARBA"/>
</dbReference>
<evidence type="ECO:0000256" key="3">
    <source>
        <dbReference type="SAM" id="Coils"/>
    </source>
</evidence>
<dbReference type="InterPro" id="IPR015425">
    <property type="entry name" value="FH2_Formin"/>
</dbReference>
<dbReference type="InterPro" id="IPR016024">
    <property type="entry name" value="ARM-type_fold"/>
</dbReference>
<dbReference type="GO" id="GO:0030010">
    <property type="term" value="P:establishment of cell polarity"/>
    <property type="evidence" value="ECO:0007669"/>
    <property type="project" value="UniProtKB-ARBA"/>
</dbReference>
<feature type="compositionally biased region" description="Basic and acidic residues" evidence="4">
    <location>
        <begin position="1054"/>
        <end position="1085"/>
    </location>
</feature>
<dbReference type="Gene3D" id="6.10.30.50">
    <property type="match status" value="1"/>
</dbReference>
<feature type="compositionally biased region" description="Basic and acidic residues" evidence="4">
    <location>
        <begin position="1683"/>
        <end position="1703"/>
    </location>
</feature>
<dbReference type="InterPro" id="IPR010472">
    <property type="entry name" value="FH3_dom"/>
</dbReference>
<organism evidence="8 9">
    <name type="scientific">Torulaspora globosa</name>
    <dbReference type="NCBI Taxonomy" id="48254"/>
    <lineage>
        <taxon>Eukaryota</taxon>
        <taxon>Fungi</taxon>
        <taxon>Dikarya</taxon>
        <taxon>Ascomycota</taxon>
        <taxon>Saccharomycotina</taxon>
        <taxon>Saccharomycetes</taxon>
        <taxon>Saccharomycetales</taxon>
        <taxon>Saccharomycetaceae</taxon>
        <taxon>Torulaspora</taxon>
    </lineage>
</organism>
<dbReference type="SUPFAM" id="SSF101447">
    <property type="entry name" value="Formin homology 2 domain (FH2 domain)"/>
    <property type="match status" value="1"/>
</dbReference>
<feature type="compositionally biased region" description="Pro residues" evidence="4">
    <location>
        <begin position="1235"/>
        <end position="1245"/>
    </location>
</feature>
<feature type="compositionally biased region" description="Low complexity" evidence="4">
    <location>
        <begin position="1254"/>
        <end position="1267"/>
    </location>
</feature>
<dbReference type="GO" id="GO:0005938">
    <property type="term" value="C:cell cortex"/>
    <property type="evidence" value="ECO:0007669"/>
    <property type="project" value="UniProtKB-ARBA"/>
</dbReference>
<dbReference type="PROSITE" id="PS51444">
    <property type="entry name" value="FH2"/>
    <property type="match status" value="1"/>
</dbReference>
<gene>
    <name evidence="8" type="ORF">HG536_0B01010</name>
</gene>
<dbReference type="Pfam" id="PF06371">
    <property type="entry name" value="Drf_GBD"/>
    <property type="match status" value="1"/>
</dbReference>
<proteinExistence type="inferred from homology"/>
<feature type="compositionally biased region" description="Basic and acidic residues" evidence="4">
    <location>
        <begin position="1887"/>
        <end position="1898"/>
    </location>
</feature>
<feature type="compositionally biased region" description="Polar residues" evidence="4">
    <location>
        <begin position="1848"/>
        <end position="1858"/>
    </location>
</feature>
<feature type="domain" description="GBD/FH3" evidence="6">
    <location>
        <begin position="166"/>
        <end position="669"/>
    </location>
</feature>
<dbReference type="PROSITE" id="PS51231">
    <property type="entry name" value="DAD"/>
    <property type="match status" value="1"/>
</dbReference>
<dbReference type="GO" id="GO:0000131">
    <property type="term" value="C:incipient cellular bud site"/>
    <property type="evidence" value="ECO:0007669"/>
    <property type="project" value="UniProtKB-ARBA"/>
</dbReference>